<sequence length="68" mass="7176">MSGKGSSGNNSSSNTGGNSGGNSYPQVVSGHQYHQYSQGNYGSERYSYIGKDDSGTPEFLDYGPKSSR</sequence>
<dbReference type="InParanoid" id="A0A1Z5JHM8"/>
<organism evidence="2 3">
    <name type="scientific">Fistulifera solaris</name>
    <name type="common">Oleaginous diatom</name>
    <dbReference type="NCBI Taxonomy" id="1519565"/>
    <lineage>
        <taxon>Eukaryota</taxon>
        <taxon>Sar</taxon>
        <taxon>Stramenopiles</taxon>
        <taxon>Ochrophyta</taxon>
        <taxon>Bacillariophyta</taxon>
        <taxon>Bacillariophyceae</taxon>
        <taxon>Bacillariophycidae</taxon>
        <taxon>Naviculales</taxon>
        <taxon>Naviculaceae</taxon>
        <taxon>Fistulifera</taxon>
    </lineage>
</organism>
<feature type="region of interest" description="Disordered" evidence="1">
    <location>
        <begin position="1"/>
        <end position="68"/>
    </location>
</feature>
<dbReference type="Proteomes" id="UP000198406">
    <property type="component" value="Unassembled WGS sequence"/>
</dbReference>
<reference evidence="2 3" key="1">
    <citation type="journal article" date="2015" name="Plant Cell">
        <title>Oil accumulation by the oleaginous diatom Fistulifera solaris as revealed by the genome and transcriptome.</title>
        <authorList>
            <person name="Tanaka T."/>
            <person name="Maeda Y."/>
            <person name="Veluchamy A."/>
            <person name="Tanaka M."/>
            <person name="Abida H."/>
            <person name="Marechal E."/>
            <person name="Bowler C."/>
            <person name="Muto M."/>
            <person name="Sunaga Y."/>
            <person name="Tanaka M."/>
            <person name="Yoshino T."/>
            <person name="Taniguchi T."/>
            <person name="Fukuda Y."/>
            <person name="Nemoto M."/>
            <person name="Matsumoto M."/>
            <person name="Wong P.S."/>
            <person name="Aburatani S."/>
            <person name="Fujibuchi W."/>
        </authorList>
    </citation>
    <scope>NUCLEOTIDE SEQUENCE [LARGE SCALE GENOMIC DNA]</scope>
    <source>
        <strain evidence="2 3">JPCC DA0580</strain>
    </source>
</reference>
<dbReference type="AlphaFoldDB" id="A0A1Z5JHM8"/>
<gene>
    <name evidence="2" type="ORF">FisN_27Lu009</name>
</gene>
<feature type="compositionally biased region" description="Polar residues" evidence="1">
    <location>
        <begin position="32"/>
        <end position="41"/>
    </location>
</feature>
<evidence type="ECO:0000313" key="3">
    <source>
        <dbReference type="Proteomes" id="UP000198406"/>
    </source>
</evidence>
<evidence type="ECO:0000313" key="2">
    <source>
        <dbReference type="EMBL" id="GAX13513.1"/>
    </source>
</evidence>
<accession>A0A1Z5JHM8</accession>
<dbReference type="EMBL" id="BDSP01000069">
    <property type="protein sequence ID" value="GAX13513.1"/>
    <property type="molecule type" value="Genomic_DNA"/>
</dbReference>
<protein>
    <submittedName>
        <fullName evidence="2">Uncharacterized protein</fullName>
    </submittedName>
</protein>
<comment type="caution">
    <text evidence="2">The sequence shown here is derived from an EMBL/GenBank/DDBJ whole genome shotgun (WGS) entry which is preliminary data.</text>
</comment>
<name>A0A1Z5JHM8_FISSO</name>
<feature type="compositionally biased region" description="Low complexity" evidence="1">
    <location>
        <begin position="1"/>
        <end position="16"/>
    </location>
</feature>
<dbReference type="OrthoDB" id="2148309at2759"/>
<evidence type="ECO:0000256" key="1">
    <source>
        <dbReference type="SAM" id="MobiDB-lite"/>
    </source>
</evidence>
<keyword evidence="3" id="KW-1185">Reference proteome</keyword>
<proteinExistence type="predicted"/>